<evidence type="ECO:0000256" key="1">
    <source>
        <dbReference type="ARBA" id="ARBA00022490"/>
    </source>
</evidence>
<dbReference type="Gene3D" id="2.60.40.4380">
    <property type="entry name" value="Translational regulator CsrA"/>
    <property type="match status" value="1"/>
</dbReference>
<evidence type="ECO:0000256" key="2">
    <source>
        <dbReference type="ARBA" id="ARBA00022491"/>
    </source>
</evidence>
<dbReference type="GO" id="GO:0006402">
    <property type="term" value="P:mRNA catabolic process"/>
    <property type="evidence" value="ECO:0007669"/>
    <property type="project" value="InterPro"/>
</dbReference>
<dbReference type="HAMAP" id="MF_00167">
    <property type="entry name" value="CsrA"/>
    <property type="match status" value="1"/>
</dbReference>
<dbReference type="GO" id="GO:0048027">
    <property type="term" value="F:mRNA 5'-UTR binding"/>
    <property type="evidence" value="ECO:0007669"/>
    <property type="project" value="UniProtKB-UniRule"/>
</dbReference>
<evidence type="ECO:0000313" key="7">
    <source>
        <dbReference type="Proteomes" id="UP000191931"/>
    </source>
</evidence>
<keyword evidence="4 5" id="KW-0694">RNA-binding</keyword>
<accession>A0A1W1H9R6</accession>
<dbReference type="RefSeq" id="WP_080805986.1">
    <property type="nucleotide sequence ID" value="NZ_LT828552.1"/>
</dbReference>
<dbReference type="GO" id="GO:1902208">
    <property type="term" value="P:regulation of bacterial-type flagellum assembly"/>
    <property type="evidence" value="ECO:0007669"/>
    <property type="project" value="UniProtKB-UniRule"/>
</dbReference>
<protein>
    <recommendedName>
        <fullName evidence="5">Translational regulator CsrA</fullName>
    </recommendedName>
</protein>
<dbReference type="EMBL" id="FWEV01000083">
    <property type="protein sequence ID" value="SLM29214.1"/>
    <property type="molecule type" value="Genomic_DNA"/>
</dbReference>
<dbReference type="InterPro" id="IPR003751">
    <property type="entry name" value="CsrA"/>
</dbReference>
<dbReference type="Pfam" id="PF02599">
    <property type="entry name" value="CsrA"/>
    <property type="match status" value="1"/>
</dbReference>
<dbReference type="AlphaFoldDB" id="A0A1W1H9R6"/>
<gene>
    <name evidence="5" type="primary">csrA</name>
    <name evidence="6" type="ORF">MTBBW1_1730012</name>
</gene>
<evidence type="ECO:0000313" key="6">
    <source>
        <dbReference type="EMBL" id="SLM29214.1"/>
    </source>
</evidence>
<comment type="subunit">
    <text evidence="5">Homodimer; the beta-strands of each monomer intercalate to form a hydrophobic core, while the alpha-helices form wings that extend away from the core.</text>
</comment>
<dbReference type="STRING" id="1246637.MTBBW1_1730012"/>
<sequence>MLVLTRKVEEKIKIGENIVIKILEVDGSSVKIGIDAPREITILRMEVLEQVQKENIESASKNVADIADVVDFIKKKYISKQGVDRRED</sequence>
<dbReference type="NCBIfam" id="NF002469">
    <property type="entry name" value="PRK01712.1"/>
    <property type="match status" value="1"/>
</dbReference>
<keyword evidence="7" id="KW-1185">Reference proteome</keyword>
<dbReference type="OrthoDB" id="9809061at2"/>
<evidence type="ECO:0000256" key="4">
    <source>
        <dbReference type="ARBA" id="ARBA00022884"/>
    </source>
</evidence>
<name>A0A1W1H9R6_9BACT</name>
<organism evidence="6 7">
    <name type="scientific">Desulfamplus magnetovallimortis</name>
    <dbReference type="NCBI Taxonomy" id="1246637"/>
    <lineage>
        <taxon>Bacteria</taxon>
        <taxon>Pseudomonadati</taxon>
        <taxon>Thermodesulfobacteriota</taxon>
        <taxon>Desulfobacteria</taxon>
        <taxon>Desulfobacterales</taxon>
        <taxon>Desulfobacteraceae</taxon>
        <taxon>Desulfamplus</taxon>
    </lineage>
</organism>
<dbReference type="GO" id="GO:0005829">
    <property type="term" value="C:cytosol"/>
    <property type="evidence" value="ECO:0007669"/>
    <property type="project" value="TreeGrafter"/>
</dbReference>
<keyword evidence="1 5" id="KW-0963">Cytoplasm</keyword>
<dbReference type="SUPFAM" id="SSF117130">
    <property type="entry name" value="CsrA-like"/>
    <property type="match status" value="1"/>
</dbReference>
<comment type="function">
    <text evidence="5">A translational regulator that binds mRNA to regulate translation initiation and/or mRNA stability. Usually binds in the 5'-UTR at or near the Shine-Dalgarno sequence preventing ribosome-binding, thus repressing translation. Its main target seems to be the major flagellin gene, while its function is anatagonized by FliW.</text>
</comment>
<dbReference type="FunFam" id="2.60.40.4380:FF:000002">
    <property type="entry name" value="Translational regulator CsrA"/>
    <property type="match status" value="1"/>
</dbReference>
<dbReference type="InterPro" id="IPR036107">
    <property type="entry name" value="CsrA_sf"/>
</dbReference>
<dbReference type="GO" id="GO:0044781">
    <property type="term" value="P:bacterial-type flagellum organization"/>
    <property type="evidence" value="ECO:0007669"/>
    <property type="project" value="UniProtKB-KW"/>
</dbReference>
<keyword evidence="2 5" id="KW-0678">Repressor</keyword>
<dbReference type="Proteomes" id="UP000191931">
    <property type="component" value="Unassembled WGS sequence"/>
</dbReference>
<dbReference type="PANTHER" id="PTHR34984">
    <property type="entry name" value="CARBON STORAGE REGULATOR"/>
    <property type="match status" value="1"/>
</dbReference>
<reference evidence="6 7" key="1">
    <citation type="submission" date="2017-03" db="EMBL/GenBank/DDBJ databases">
        <authorList>
            <person name="Afonso C.L."/>
            <person name="Miller P.J."/>
            <person name="Scott M.A."/>
            <person name="Spackman E."/>
            <person name="Goraichik I."/>
            <person name="Dimitrov K.M."/>
            <person name="Suarez D.L."/>
            <person name="Swayne D.E."/>
        </authorList>
    </citation>
    <scope>NUCLEOTIDE SEQUENCE [LARGE SCALE GENOMIC DNA]</scope>
    <source>
        <strain evidence="6">PRJEB14757</strain>
    </source>
</reference>
<dbReference type="GO" id="GO:0006109">
    <property type="term" value="P:regulation of carbohydrate metabolic process"/>
    <property type="evidence" value="ECO:0007669"/>
    <property type="project" value="InterPro"/>
</dbReference>
<dbReference type="GO" id="GO:0045947">
    <property type="term" value="P:negative regulation of translational initiation"/>
    <property type="evidence" value="ECO:0007669"/>
    <property type="project" value="UniProtKB-UniRule"/>
</dbReference>
<keyword evidence="3 5" id="KW-0810">Translation regulation</keyword>
<comment type="similarity">
    <text evidence="5">Belongs to the CsrA/RsmA family.</text>
</comment>
<comment type="subcellular location">
    <subcellularLocation>
        <location evidence="5">Cytoplasm</location>
    </subcellularLocation>
</comment>
<proteinExistence type="inferred from homology"/>
<dbReference type="PANTHER" id="PTHR34984:SF1">
    <property type="entry name" value="CARBON STORAGE REGULATOR"/>
    <property type="match status" value="1"/>
</dbReference>
<dbReference type="NCBIfam" id="TIGR00202">
    <property type="entry name" value="csrA"/>
    <property type="match status" value="1"/>
</dbReference>
<evidence type="ECO:0000256" key="3">
    <source>
        <dbReference type="ARBA" id="ARBA00022845"/>
    </source>
</evidence>
<evidence type="ECO:0000256" key="5">
    <source>
        <dbReference type="HAMAP-Rule" id="MF_00167"/>
    </source>
</evidence>
<keyword evidence="5" id="KW-1005">Bacterial flagellum biogenesis</keyword>